<feature type="domain" description="Type II secretion system protein GspE N-terminal" evidence="1">
    <location>
        <begin position="53"/>
        <end position="133"/>
    </location>
</feature>
<dbReference type="GO" id="GO:0005886">
    <property type="term" value="C:plasma membrane"/>
    <property type="evidence" value="ECO:0007669"/>
    <property type="project" value="TreeGrafter"/>
</dbReference>
<dbReference type="Proteomes" id="UP000034740">
    <property type="component" value="Unassembled WGS sequence"/>
</dbReference>
<name>A0A0G1XXU2_9BACT</name>
<reference evidence="2 3" key="1">
    <citation type="journal article" date="2015" name="Nature">
        <title>rRNA introns, odd ribosomes, and small enigmatic genomes across a large radiation of phyla.</title>
        <authorList>
            <person name="Brown C.T."/>
            <person name="Hug L.A."/>
            <person name="Thomas B.C."/>
            <person name="Sharon I."/>
            <person name="Castelle C.J."/>
            <person name="Singh A."/>
            <person name="Wilkins M.J."/>
            <person name="Williams K.H."/>
            <person name="Banfield J.F."/>
        </authorList>
    </citation>
    <scope>NUCLEOTIDE SEQUENCE [LARGE SCALE GENOMIC DNA]</scope>
</reference>
<dbReference type="InterPro" id="IPR007831">
    <property type="entry name" value="T2SS_GspE_N"/>
</dbReference>
<dbReference type="InterPro" id="IPR027417">
    <property type="entry name" value="P-loop_NTPase"/>
</dbReference>
<dbReference type="Pfam" id="PF05157">
    <property type="entry name" value="MshEN"/>
    <property type="match status" value="1"/>
</dbReference>
<dbReference type="Gene3D" id="3.30.450.90">
    <property type="match status" value="1"/>
</dbReference>
<dbReference type="PANTHER" id="PTHR30258">
    <property type="entry name" value="TYPE II SECRETION SYSTEM PROTEIN GSPE-RELATED"/>
    <property type="match status" value="1"/>
</dbReference>
<dbReference type="SUPFAM" id="SSF160246">
    <property type="entry name" value="EspE N-terminal domain-like"/>
    <property type="match status" value="1"/>
</dbReference>
<evidence type="ECO:0000313" key="3">
    <source>
        <dbReference type="Proteomes" id="UP000034740"/>
    </source>
</evidence>
<accession>A0A0G1XXU2</accession>
<sequence>MYAEEALRDFLIDVGLVSKSQMEVLGGEKVSRSLIERGILSEDELCKALAHVHGIPFIELDVDDISQDALAVIPEPLSRGHSIIGYRMSENKLEVALLDLVALEELEFLRPRYKILPRLTDKESIKRGLLAYQKYLRGKYGKALKEEGDPDRMARHLLAHALAQGASAAHLEPGDSGVLVRHRINGALRDAILLPQSMQTALEGIFPKDGWIAVDIGVGSDIKVRVARPGGGKIVLNLRGAAFEPLGFHGEALEQLERAVSRRHLPAQAGGVVAIEGEGKSMLLRTIKEIVSAPDISIADVGSSAAARVALKADPDVIFMNGMRDSESAALAASGAARGIFVVVAVEGGGLIGEALIVRQALARRLCQKQFFDKRPLSRLEQNALEPHADFIRVLSALKEEGVVGKETPWKEVKFARAVPCSECRGGYAGDIGLQEVSAGGTRIGLNLAEDGLFKSAQGQTSLEEVLSMLYDGR</sequence>
<dbReference type="GO" id="GO:0016887">
    <property type="term" value="F:ATP hydrolysis activity"/>
    <property type="evidence" value="ECO:0007669"/>
    <property type="project" value="TreeGrafter"/>
</dbReference>
<comment type="caution">
    <text evidence="2">The sequence shown here is derived from an EMBL/GenBank/DDBJ whole genome shotgun (WGS) entry which is preliminary data.</text>
</comment>
<evidence type="ECO:0000313" key="2">
    <source>
        <dbReference type="EMBL" id="KKW35998.1"/>
    </source>
</evidence>
<dbReference type="InterPro" id="IPR037257">
    <property type="entry name" value="T2SS_E_N_sf"/>
</dbReference>
<organism evidence="2 3">
    <name type="scientific">Candidatus Adlerbacteria bacterium GW2011_GWA1_54_10</name>
    <dbReference type="NCBI Taxonomy" id="1618605"/>
    <lineage>
        <taxon>Bacteria</taxon>
        <taxon>Candidatus Adleribacteriota</taxon>
    </lineage>
</organism>
<proteinExistence type="predicted"/>
<dbReference type="PANTHER" id="PTHR30258:SF1">
    <property type="entry name" value="PROTEIN TRANSPORT PROTEIN HOFB HOMOLOG"/>
    <property type="match status" value="1"/>
</dbReference>
<gene>
    <name evidence="2" type="ORF">UY83_C0001G0029</name>
</gene>
<dbReference type="AlphaFoldDB" id="A0A0G1XXU2"/>
<dbReference type="Gene3D" id="3.40.50.300">
    <property type="entry name" value="P-loop containing nucleotide triphosphate hydrolases"/>
    <property type="match status" value="1"/>
</dbReference>
<evidence type="ECO:0000259" key="1">
    <source>
        <dbReference type="Pfam" id="PF05157"/>
    </source>
</evidence>
<dbReference type="SUPFAM" id="SSF52540">
    <property type="entry name" value="P-loop containing nucleoside triphosphate hydrolases"/>
    <property type="match status" value="1"/>
</dbReference>
<dbReference type="EMBL" id="LCRO01000001">
    <property type="protein sequence ID" value="KKW35998.1"/>
    <property type="molecule type" value="Genomic_DNA"/>
</dbReference>
<protein>
    <submittedName>
        <fullName evidence="2">Type II secretion system protein E</fullName>
    </submittedName>
</protein>